<dbReference type="SUPFAM" id="SSF53850">
    <property type="entry name" value="Periplasmic binding protein-like II"/>
    <property type="match status" value="1"/>
</dbReference>
<dbReference type="InterPro" id="IPR036388">
    <property type="entry name" value="WH-like_DNA-bd_sf"/>
</dbReference>
<evidence type="ECO:0000259" key="5">
    <source>
        <dbReference type="PROSITE" id="PS50931"/>
    </source>
</evidence>
<keyword evidence="2" id="KW-0805">Transcription regulation</keyword>
<evidence type="ECO:0000256" key="1">
    <source>
        <dbReference type="ARBA" id="ARBA00009437"/>
    </source>
</evidence>
<gene>
    <name evidence="6" type="ORF">SAMN04488244_1044</name>
</gene>
<keyword evidence="3" id="KW-0238">DNA-binding</keyword>
<dbReference type="FunFam" id="1.10.10.10:FF:000001">
    <property type="entry name" value="LysR family transcriptional regulator"/>
    <property type="match status" value="1"/>
</dbReference>
<dbReference type="PANTHER" id="PTHR30537">
    <property type="entry name" value="HTH-TYPE TRANSCRIPTIONAL REGULATOR"/>
    <property type="match status" value="1"/>
</dbReference>
<proteinExistence type="inferred from homology"/>
<dbReference type="FunFam" id="3.40.190.290:FF:000001">
    <property type="entry name" value="Transcriptional regulator, LysR family"/>
    <property type="match status" value="1"/>
</dbReference>
<dbReference type="InterPro" id="IPR058163">
    <property type="entry name" value="LysR-type_TF_proteobact-type"/>
</dbReference>
<dbReference type="PROSITE" id="PS50931">
    <property type="entry name" value="HTH_LYSR"/>
    <property type="match status" value="1"/>
</dbReference>
<dbReference type="Proteomes" id="UP000236721">
    <property type="component" value="Unassembled WGS sequence"/>
</dbReference>
<evidence type="ECO:0000313" key="6">
    <source>
        <dbReference type="EMBL" id="SEF81140.1"/>
    </source>
</evidence>
<dbReference type="EMBL" id="FNVG01000004">
    <property type="protein sequence ID" value="SEF81140.1"/>
    <property type="molecule type" value="Genomic_DNA"/>
</dbReference>
<name>A0A1H5V1T9_9VIBR</name>
<dbReference type="PANTHER" id="PTHR30537:SF5">
    <property type="entry name" value="HTH-TYPE TRANSCRIPTIONAL ACTIVATOR TTDR-RELATED"/>
    <property type="match status" value="1"/>
</dbReference>
<comment type="similarity">
    <text evidence="1">Belongs to the LysR transcriptional regulatory family.</text>
</comment>
<dbReference type="AlphaFoldDB" id="A0A1H5V1T9"/>
<keyword evidence="7" id="KW-1185">Reference proteome</keyword>
<evidence type="ECO:0000313" key="7">
    <source>
        <dbReference type="Proteomes" id="UP000236721"/>
    </source>
</evidence>
<dbReference type="InterPro" id="IPR000847">
    <property type="entry name" value="LysR_HTH_N"/>
</dbReference>
<dbReference type="GO" id="GO:0003700">
    <property type="term" value="F:DNA-binding transcription factor activity"/>
    <property type="evidence" value="ECO:0007669"/>
    <property type="project" value="InterPro"/>
</dbReference>
<dbReference type="GO" id="GO:0006351">
    <property type="term" value="P:DNA-templated transcription"/>
    <property type="evidence" value="ECO:0007669"/>
    <property type="project" value="TreeGrafter"/>
</dbReference>
<organism evidence="6 7">
    <name type="scientific">Vibrio hangzhouensis</name>
    <dbReference type="NCBI Taxonomy" id="462991"/>
    <lineage>
        <taxon>Bacteria</taxon>
        <taxon>Pseudomonadati</taxon>
        <taxon>Pseudomonadota</taxon>
        <taxon>Gammaproteobacteria</taxon>
        <taxon>Vibrionales</taxon>
        <taxon>Vibrionaceae</taxon>
        <taxon>Vibrio</taxon>
    </lineage>
</organism>
<dbReference type="RefSeq" id="WP_103879286.1">
    <property type="nucleotide sequence ID" value="NZ_FNVG01000004.1"/>
</dbReference>
<dbReference type="CDD" id="cd08479">
    <property type="entry name" value="PBP2_CrgA_like_9"/>
    <property type="match status" value="1"/>
</dbReference>
<dbReference type="GO" id="GO:0043565">
    <property type="term" value="F:sequence-specific DNA binding"/>
    <property type="evidence" value="ECO:0007669"/>
    <property type="project" value="TreeGrafter"/>
</dbReference>
<dbReference type="Gene3D" id="1.10.10.10">
    <property type="entry name" value="Winged helix-like DNA-binding domain superfamily/Winged helix DNA-binding domain"/>
    <property type="match status" value="1"/>
</dbReference>
<dbReference type="Pfam" id="PF03466">
    <property type="entry name" value="LysR_substrate"/>
    <property type="match status" value="1"/>
</dbReference>
<reference evidence="7" key="1">
    <citation type="submission" date="2016-10" db="EMBL/GenBank/DDBJ databases">
        <authorList>
            <person name="Varghese N."/>
            <person name="Submissions S."/>
        </authorList>
    </citation>
    <scope>NUCLEOTIDE SEQUENCE [LARGE SCALE GENOMIC DNA]</scope>
    <source>
        <strain evidence="7">CGMCC 1.7062</strain>
    </source>
</reference>
<dbReference type="InterPro" id="IPR005119">
    <property type="entry name" value="LysR_subst-bd"/>
</dbReference>
<keyword evidence="4" id="KW-0804">Transcription</keyword>
<dbReference type="Pfam" id="PF00126">
    <property type="entry name" value="HTH_1"/>
    <property type="match status" value="1"/>
</dbReference>
<dbReference type="Gene3D" id="3.40.190.290">
    <property type="match status" value="1"/>
</dbReference>
<dbReference type="InterPro" id="IPR036390">
    <property type="entry name" value="WH_DNA-bd_sf"/>
</dbReference>
<protein>
    <submittedName>
        <fullName evidence="6">LysR family transcriptional regulator, transcriptional activator for dmlA</fullName>
    </submittedName>
</protein>
<evidence type="ECO:0000256" key="2">
    <source>
        <dbReference type="ARBA" id="ARBA00023015"/>
    </source>
</evidence>
<dbReference type="SUPFAM" id="SSF46785">
    <property type="entry name" value="Winged helix' DNA-binding domain"/>
    <property type="match status" value="1"/>
</dbReference>
<feature type="domain" description="HTH lysR-type" evidence="5">
    <location>
        <begin position="12"/>
        <end position="69"/>
    </location>
</feature>
<sequence>MVLSNTNRKQFPLPEDLRVFLTIIRKESFVAAAEDLGQSPAYISKRVQILEKTLGTKLFHRSTRKIALTEDGIHAQRWATQIIEDMDNFIDDLSKVSQTARGTLNICCSFGFGRNHISKAISQLAERFPELEIRLEVFDRAVELIQEGFDLEIRVGNDLPQQHICKPLLDNQRILCASPTYLEQFGQPATLEELEEHDCLVIKERNTPFGTWNLSDGVNEMTVKIPARLSSNSGEIALQWALDGRGIVLRSHWDVEKYLKRGELVQVLPQYTQSANVWAIYPTRLSHSAKLRACVESLQIYFQQSGLIHDS</sequence>
<accession>A0A1H5V1T9</accession>
<evidence type="ECO:0000256" key="4">
    <source>
        <dbReference type="ARBA" id="ARBA00023163"/>
    </source>
</evidence>
<dbReference type="OrthoDB" id="9786526at2"/>
<evidence type="ECO:0000256" key="3">
    <source>
        <dbReference type="ARBA" id="ARBA00023125"/>
    </source>
</evidence>